<proteinExistence type="predicted"/>
<gene>
    <name evidence="1" type="ORF">DARMORV10_C08P16990.1</name>
</gene>
<dbReference type="AlphaFoldDB" id="A0A816UD49"/>
<dbReference type="Proteomes" id="UP001295469">
    <property type="component" value="Chromosome C08"/>
</dbReference>
<evidence type="ECO:0000313" key="1">
    <source>
        <dbReference type="EMBL" id="CAF2108887.1"/>
    </source>
</evidence>
<feature type="non-terminal residue" evidence="1">
    <location>
        <position position="82"/>
    </location>
</feature>
<sequence length="82" mass="8732">MHPSITLSPKATRKKNGRHTDLIVATQVPTIDDLIVATQVPTIVATQVPTIDGASTLKSIRNDRETGGNVMSVVPSTLREGN</sequence>
<accession>A0A816UD49</accession>
<protein>
    <submittedName>
        <fullName evidence="1">(rape) hypothetical protein</fullName>
    </submittedName>
</protein>
<name>A0A816UD49_BRANA</name>
<dbReference type="EMBL" id="HG994372">
    <property type="protein sequence ID" value="CAF2108887.1"/>
    <property type="molecule type" value="Genomic_DNA"/>
</dbReference>
<organism evidence="1">
    <name type="scientific">Brassica napus</name>
    <name type="common">Rape</name>
    <dbReference type="NCBI Taxonomy" id="3708"/>
    <lineage>
        <taxon>Eukaryota</taxon>
        <taxon>Viridiplantae</taxon>
        <taxon>Streptophyta</taxon>
        <taxon>Embryophyta</taxon>
        <taxon>Tracheophyta</taxon>
        <taxon>Spermatophyta</taxon>
        <taxon>Magnoliopsida</taxon>
        <taxon>eudicotyledons</taxon>
        <taxon>Gunneridae</taxon>
        <taxon>Pentapetalae</taxon>
        <taxon>rosids</taxon>
        <taxon>malvids</taxon>
        <taxon>Brassicales</taxon>
        <taxon>Brassicaceae</taxon>
        <taxon>Brassiceae</taxon>
        <taxon>Brassica</taxon>
    </lineage>
</organism>
<reference evidence="1" key="1">
    <citation type="submission" date="2021-01" db="EMBL/GenBank/DDBJ databases">
        <authorList>
            <consortium name="Genoscope - CEA"/>
            <person name="William W."/>
        </authorList>
    </citation>
    <scope>NUCLEOTIDE SEQUENCE</scope>
</reference>